<accession>A0A1U9NPB0</accession>
<dbReference type="InterPro" id="IPR032583">
    <property type="entry name" value="DUF4914"/>
</dbReference>
<gene>
    <name evidence="1" type="ORF">STSP2_02870</name>
</gene>
<organism evidence="1 2">
    <name type="scientific">Anaerohalosphaera lusitana</name>
    <dbReference type="NCBI Taxonomy" id="1936003"/>
    <lineage>
        <taxon>Bacteria</taxon>
        <taxon>Pseudomonadati</taxon>
        <taxon>Planctomycetota</taxon>
        <taxon>Phycisphaerae</taxon>
        <taxon>Sedimentisphaerales</taxon>
        <taxon>Anaerohalosphaeraceae</taxon>
        <taxon>Anaerohalosphaera</taxon>
    </lineage>
</organism>
<proteinExistence type="predicted"/>
<dbReference type="STRING" id="1936003.STSP2_02870"/>
<name>A0A1U9NPB0_9BACT</name>
<dbReference type="RefSeq" id="WP_146663342.1">
    <property type="nucleotide sequence ID" value="NZ_CP019791.1"/>
</dbReference>
<protein>
    <recommendedName>
        <fullName evidence="3">DUF4914 domain-containing protein</fullName>
    </recommendedName>
</protein>
<keyword evidence="2" id="KW-1185">Reference proteome</keyword>
<dbReference type="Pfam" id="PF16260">
    <property type="entry name" value="DUF4914"/>
    <property type="match status" value="1"/>
</dbReference>
<evidence type="ECO:0008006" key="3">
    <source>
        <dbReference type="Google" id="ProtNLM"/>
    </source>
</evidence>
<evidence type="ECO:0000313" key="2">
    <source>
        <dbReference type="Proteomes" id="UP000189674"/>
    </source>
</evidence>
<sequence length="630" mass="70376">MSSKTTWNGITLPEHIQKIVDEAPKVHFATKPEQLVELCCGSYDNKEWDVEYELPDGSTVNEAHVVRVKNGISANYPEPYMRRRDPNCMLIADDLETEKELYQDRFGVPFEGMRQRTFDWLSEQEIAVFAFEMGQPGIGGDAIAVCPANAAFFAFGLALLQGLVDVEKLGREFKPSTVIYVAPPFRHTDFDGKQVVVHNRIEEHEIFSYNLYPGPSAKKGVYGALIRQGSEQGWVTAHCSAVQVMTPYDNLVTFMHEGASGGGKSELLQQPHRLPDGRIMIGKNIATGEKQFIEIARTCDLHPLCDDMGLCHPDYQEGDGKLWLMDAEDAWFVRVDHITEYGTDHDLESLTVAPSEPLLFLNVDMAPGGTALIWEHIEDEPGVPCPNPRVVIPRKIVPDVVEGKMSVDIRSFGVRMPPCTAENPTYGIIGLLHILPPALAWLWRLVAPRGHANPSIVDTGGMSSEGVGSYWPFATGRKVDQANLLLRQIVDSPKTKYILMPNQHIGSWKTGFMPEWLARDYLARRGHARFHSDQLTPSRCSLLGYSLDSMRIEGRNIARCLLQVDQQPEVGKEAYDVGAEMLRKFFHEQVSGFLCKDLDKLGNEIIECCLDGGSVGDYKSILDFDDTAPR</sequence>
<reference evidence="2" key="1">
    <citation type="submission" date="2017-02" db="EMBL/GenBank/DDBJ databases">
        <title>Comparative genomics and description of representatives of a novel lineage of planctomycetes thriving in anoxic sediments.</title>
        <authorList>
            <person name="Spring S."/>
            <person name="Bunk B."/>
            <person name="Sproer C."/>
        </authorList>
    </citation>
    <scope>NUCLEOTIDE SEQUENCE [LARGE SCALE GENOMIC DNA]</scope>
    <source>
        <strain evidence="2">ST-NAGAB-D1</strain>
    </source>
</reference>
<dbReference type="OrthoDB" id="9763944at2"/>
<dbReference type="Proteomes" id="UP000189674">
    <property type="component" value="Chromosome"/>
</dbReference>
<dbReference type="KEGG" id="alus:STSP2_02870"/>
<dbReference type="EMBL" id="CP019791">
    <property type="protein sequence ID" value="AQT69675.1"/>
    <property type="molecule type" value="Genomic_DNA"/>
</dbReference>
<dbReference type="AlphaFoldDB" id="A0A1U9NPB0"/>
<evidence type="ECO:0000313" key="1">
    <source>
        <dbReference type="EMBL" id="AQT69675.1"/>
    </source>
</evidence>
<dbReference type="SUPFAM" id="SSF53795">
    <property type="entry name" value="PEP carboxykinase-like"/>
    <property type="match status" value="1"/>
</dbReference>